<dbReference type="InterPro" id="IPR037923">
    <property type="entry name" value="HTH-like"/>
</dbReference>
<dbReference type="SUPFAM" id="SSF46689">
    <property type="entry name" value="Homeodomain-like"/>
    <property type="match status" value="2"/>
</dbReference>
<dbReference type="InterPro" id="IPR035917">
    <property type="entry name" value="YjbQ-like_sf"/>
</dbReference>
<dbReference type="EMBL" id="BAABFT010000002">
    <property type="protein sequence ID" value="GAA4313663.1"/>
    <property type="molecule type" value="Genomic_DNA"/>
</dbReference>
<dbReference type="PROSITE" id="PS01314">
    <property type="entry name" value="UPF0047"/>
    <property type="match status" value="1"/>
</dbReference>
<organism evidence="6 7">
    <name type="scientific">Mucilaginibacter gynuensis</name>
    <dbReference type="NCBI Taxonomy" id="1302236"/>
    <lineage>
        <taxon>Bacteria</taxon>
        <taxon>Pseudomonadati</taxon>
        <taxon>Bacteroidota</taxon>
        <taxon>Sphingobacteriia</taxon>
        <taxon>Sphingobacteriales</taxon>
        <taxon>Sphingobacteriaceae</taxon>
        <taxon>Mucilaginibacter</taxon>
    </lineage>
</organism>
<proteinExistence type="inferred from homology"/>
<comment type="caution">
    <text evidence="6">The sequence shown here is derived from an EMBL/GenBank/DDBJ whole genome shotgun (WGS) entry which is preliminary data.</text>
</comment>
<dbReference type="PANTHER" id="PTHR30615">
    <property type="entry name" value="UNCHARACTERIZED PROTEIN YJBQ-RELATED"/>
    <property type="match status" value="1"/>
</dbReference>
<dbReference type="InterPro" id="IPR014710">
    <property type="entry name" value="RmlC-like_jellyroll"/>
</dbReference>
<dbReference type="NCBIfam" id="TIGR00149">
    <property type="entry name" value="TIGR00149_YjbQ"/>
    <property type="match status" value="1"/>
</dbReference>
<protein>
    <recommendedName>
        <fullName evidence="5">HTH araC/xylS-type domain-containing protein</fullName>
    </recommendedName>
</protein>
<dbReference type="Gene3D" id="2.60.120.460">
    <property type="entry name" value="YjbQ-like"/>
    <property type="match status" value="1"/>
</dbReference>
<comment type="similarity">
    <text evidence="1">Belongs to the UPF0047 family.</text>
</comment>
<name>A0ABP8FYK2_9SPHI</name>
<dbReference type="Gene3D" id="1.10.10.60">
    <property type="entry name" value="Homeodomain-like"/>
    <property type="match status" value="2"/>
</dbReference>
<evidence type="ECO:0000256" key="3">
    <source>
        <dbReference type="ARBA" id="ARBA00023125"/>
    </source>
</evidence>
<evidence type="ECO:0000259" key="5">
    <source>
        <dbReference type="PROSITE" id="PS01124"/>
    </source>
</evidence>
<dbReference type="SUPFAM" id="SSF111038">
    <property type="entry name" value="YjbQ-like"/>
    <property type="match status" value="1"/>
</dbReference>
<evidence type="ECO:0000256" key="1">
    <source>
        <dbReference type="ARBA" id="ARBA00005534"/>
    </source>
</evidence>
<evidence type="ECO:0000313" key="6">
    <source>
        <dbReference type="EMBL" id="GAA4313663.1"/>
    </source>
</evidence>
<feature type="domain" description="HTH araC/xylS-type" evidence="5">
    <location>
        <begin position="180"/>
        <end position="280"/>
    </location>
</feature>
<gene>
    <name evidence="6" type="ORF">GCM10023149_09510</name>
</gene>
<dbReference type="PANTHER" id="PTHR30615:SF8">
    <property type="entry name" value="UPF0047 PROTEIN C4A8.02C"/>
    <property type="match status" value="1"/>
</dbReference>
<dbReference type="InterPro" id="IPR018060">
    <property type="entry name" value="HTH_AraC"/>
</dbReference>
<keyword evidence="3" id="KW-0238">DNA-binding</keyword>
<dbReference type="SMART" id="SM00342">
    <property type="entry name" value="HTH_ARAC"/>
    <property type="match status" value="1"/>
</dbReference>
<dbReference type="Gene3D" id="2.60.120.10">
    <property type="entry name" value="Jelly Rolls"/>
    <property type="match status" value="1"/>
</dbReference>
<keyword evidence="4" id="KW-0804">Transcription</keyword>
<keyword evidence="7" id="KW-1185">Reference proteome</keyword>
<evidence type="ECO:0000256" key="2">
    <source>
        <dbReference type="ARBA" id="ARBA00023015"/>
    </source>
</evidence>
<evidence type="ECO:0000256" key="4">
    <source>
        <dbReference type="ARBA" id="ARBA00023163"/>
    </source>
</evidence>
<dbReference type="Pfam" id="PF02311">
    <property type="entry name" value="AraC_binding"/>
    <property type="match status" value="1"/>
</dbReference>
<dbReference type="InterPro" id="IPR003313">
    <property type="entry name" value="AraC-bd"/>
</dbReference>
<accession>A0ABP8FYK2</accession>
<dbReference type="SUPFAM" id="SSF51215">
    <property type="entry name" value="Regulatory protein AraC"/>
    <property type="match status" value="1"/>
</dbReference>
<dbReference type="PROSITE" id="PS01124">
    <property type="entry name" value="HTH_ARAC_FAMILY_2"/>
    <property type="match status" value="1"/>
</dbReference>
<sequence>MDRENLHQEFEVVYKELDEAPVKAHKHSFFELVYIVSGKGVQCINNNQFDYHAGHLFLITPQDCHSFDVHTTTGFFFIRFNNIYVQTRHDNRKTKNEWLQRMEYILQHATHEPGCLLCNKGDKPLVKLLVEAMIREQVNREVNHADVLWQLVNTVISIVARNIAMNMPERIVETTGEPALDIIRYIQQHIYEPEKLRIETISQNFGISHGYLSRYFKKHTGESLQQYISNYKLKLVETRLQHSDMRISEIVNELGFTDESHLNRLFKKHKGINPSAFRKLAAITPSFKLNTRQRVILFMKIYQQNIQLTARRRGFHLITDEVLYALPQIRDMKAGICQVFIQHTSASLTINENADPTVRADFETFFNKAVPENDPDYLHDYEGSDDMPAHLKSSLLGSSVMIPIRNGRPALGTWQGIYLCEHRDHGGPRRLVITAWGE</sequence>
<dbReference type="InterPro" id="IPR001602">
    <property type="entry name" value="UPF0047_YjbQ-like"/>
</dbReference>
<dbReference type="InterPro" id="IPR009057">
    <property type="entry name" value="Homeodomain-like_sf"/>
</dbReference>
<evidence type="ECO:0000313" key="7">
    <source>
        <dbReference type="Proteomes" id="UP001500582"/>
    </source>
</evidence>
<keyword evidence="2" id="KW-0805">Transcription regulation</keyword>
<reference evidence="7" key="1">
    <citation type="journal article" date="2019" name="Int. J. Syst. Evol. Microbiol.">
        <title>The Global Catalogue of Microorganisms (GCM) 10K type strain sequencing project: providing services to taxonomists for standard genome sequencing and annotation.</title>
        <authorList>
            <consortium name="The Broad Institute Genomics Platform"/>
            <consortium name="The Broad Institute Genome Sequencing Center for Infectious Disease"/>
            <person name="Wu L."/>
            <person name="Ma J."/>
        </authorList>
    </citation>
    <scope>NUCLEOTIDE SEQUENCE [LARGE SCALE GENOMIC DNA]</scope>
    <source>
        <strain evidence="7">JCM 17705</strain>
    </source>
</reference>
<dbReference type="Pfam" id="PF12833">
    <property type="entry name" value="HTH_18"/>
    <property type="match status" value="1"/>
</dbReference>
<dbReference type="Proteomes" id="UP001500582">
    <property type="component" value="Unassembled WGS sequence"/>
</dbReference>
<dbReference type="Pfam" id="PF01894">
    <property type="entry name" value="YjbQ"/>
    <property type="match status" value="1"/>
</dbReference>